<evidence type="ECO:0008006" key="3">
    <source>
        <dbReference type="Google" id="ProtNLM"/>
    </source>
</evidence>
<protein>
    <recommendedName>
        <fullName evidence="3">Lipoprotein</fullName>
    </recommendedName>
</protein>
<accession>A0ABY7QLE2</accession>
<dbReference type="EMBL" id="CP115859">
    <property type="protein sequence ID" value="WBV60460.1"/>
    <property type="molecule type" value="Genomic_DNA"/>
</dbReference>
<proteinExistence type="predicted"/>
<dbReference type="RefSeq" id="WP_271148789.1">
    <property type="nucleotide sequence ID" value="NZ_CP115859.1"/>
</dbReference>
<keyword evidence="2" id="KW-1185">Reference proteome</keyword>
<organism evidence="1 2">
    <name type="scientific">Chryseobacterium camelliae</name>
    <dbReference type="NCBI Taxonomy" id="1265445"/>
    <lineage>
        <taxon>Bacteria</taxon>
        <taxon>Pseudomonadati</taxon>
        <taxon>Bacteroidota</taxon>
        <taxon>Flavobacteriia</taxon>
        <taxon>Flavobacteriales</taxon>
        <taxon>Weeksellaceae</taxon>
        <taxon>Chryseobacterium group</taxon>
        <taxon>Chryseobacterium</taxon>
    </lineage>
</organism>
<name>A0ABY7QLE2_9FLAO</name>
<evidence type="ECO:0000313" key="1">
    <source>
        <dbReference type="EMBL" id="WBV60460.1"/>
    </source>
</evidence>
<evidence type="ECO:0000313" key="2">
    <source>
        <dbReference type="Proteomes" id="UP001210978"/>
    </source>
</evidence>
<sequence>MKIRSLILFFFSALLISCNKVENTPGTQIVDISTGFTMTVPSRFKKLNNETKKEQLQRGKNQLNKLHEKELQFDSSLERAKMFQYDGDNLFLLNTKNYDISSQGNYDEAIKELNQFAYQTQSLNFPTARIDSSTSKETIDGVKFIKYILNAKISENKTMHLINYYHLFGNNADFTASIVFTDEELGKEILKAFKASKFKK</sequence>
<dbReference type="PROSITE" id="PS51257">
    <property type="entry name" value="PROKAR_LIPOPROTEIN"/>
    <property type="match status" value="1"/>
</dbReference>
<gene>
    <name evidence="1" type="ORF">PFY12_15680</name>
</gene>
<reference evidence="1 2" key="1">
    <citation type="submission" date="2023-01" db="EMBL/GenBank/DDBJ databases">
        <title>Complete genome of Chryseobacterium camelliae VAN22-5A.</title>
        <authorList>
            <person name="Zong G."/>
            <person name="Cao G."/>
        </authorList>
    </citation>
    <scope>NUCLEOTIDE SEQUENCE [LARGE SCALE GENOMIC DNA]</scope>
    <source>
        <strain evidence="1 2">VAN22-5A</strain>
    </source>
</reference>
<dbReference type="Proteomes" id="UP001210978">
    <property type="component" value="Chromosome"/>
</dbReference>